<dbReference type="OrthoDB" id="9841644at2"/>
<evidence type="ECO:0000256" key="1">
    <source>
        <dbReference type="SAM" id="SignalP"/>
    </source>
</evidence>
<dbReference type="PROSITE" id="PS51257">
    <property type="entry name" value="PROKAR_LIPOPROTEIN"/>
    <property type="match status" value="1"/>
</dbReference>
<keyword evidence="1" id="KW-0732">Signal</keyword>
<evidence type="ECO:0008006" key="4">
    <source>
        <dbReference type="Google" id="ProtNLM"/>
    </source>
</evidence>
<dbReference type="RefSeq" id="WP_147111950.1">
    <property type="nucleotide sequence ID" value="NZ_BJVJ01000057.1"/>
</dbReference>
<feature type="signal peptide" evidence="1">
    <location>
        <begin position="1"/>
        <end position="22"/>
    </location>
</feature>
<dbReference type="Proteomes" id="UP000321685">
    <property type="component" value="Unassembled WGS sequence"/>
</dbReference>
<accession>A0A511DL48</accession>
<evidence type="ECO:0000313" key="2">
    <source>
        <dbReference type="EMBL" id="GEL25542.1"/>
    </source>
</evidence>
<keyword evidence="3" id="KW-1185">Reference proteome</keyword>
<feature type="chain" id="PRO_5039516737" description="Lipoprotein" evidence="1">
    <location>
        <begin position="23"/>
        <end position="167"/>
    </location>
</feature>
<sequence>MRAAQKTLLVVPALILTASATACSTSTAGTPATTALATATIDVVTDGRMATRVGTHTITATTSADVNRCVSDAGRAILSFGPADAPSETIERLDIEAPVGDGPGKVRMTWNSTKGGSGYGTDYTASDGRSGKATVSAAVRDGRLEITFDATTWDQAHYRGTASCALT</sequence>
<gene>
    <name evidence="2" type="ORF">PSU4_44960</name>
</gene>
<proteinExistence type="predicted"/>
<comment type="caution">
    <text evidence="2">The sequence shown here is derived from an EMBL/GenBank/DDBJ whole genome shotgun (WGS) entry which is preliminary data.</text>
</comment>
<dbReference type="AlphaFoldDB" id="A0A511DL48"/>
<name>A0A511DL48_9PSEU</name>
<protein>
    <recommendedName>
        <fullName evidence="4">Lipoprotein</fullName>
    </recommendedName>
</protein>
<dbReference type="EMBL" id="BJVJ01000057">
    <property type="protein sequence ID" value="GEL25542.1"/>
    <property type="molecule type" value="Genomic_DNA"/>
</dbReference>
<organism evidence="2 3">
    <name type="scientific">Pseudonocardia sulfidoxydans NBRC 16205</name>
    <dbReference type="NCBI Taxonomy" id="1223511"/>
    <lineage>
        <taxon>Bacteria</taxon>
        <taxon>Bacillati</taxon>
        <taxon>Actinomycetota</taxon>
        <taxon>Actinomycetes</taxon>
        <taxon>Pseudonocardiales</taxon>
        <taxon>Pseudonocardiaceae</taxon>
        <taxon>Pseudonocardia</taxon>
    </lineage>
</organism>
<reference evidence="2 3" key="1">
    <citation type="submission" date="2019-07" db="EMBL/GenBank/DDBJ databases">
        <title>Whole genome shotgun sequence of Pseudonocardia sulfidoxydans NBRC 16205.</title>
        <authorList>
            <person name="Hosoyama A."/>
            <person name="Uohara A."/>
            <person name="Ohji S."/>
            <person name="Ichikawa N."/>
        </authorList>
    </citation>
    <scope>NUCLEOTIDE SEQUENCE [LARGE SCALE GENOMIC DNA]</scope>
    <source>
        <strain evidence="2 3">NBRC 16205</strain>
    </source>
</reference>
<evidence type="ECO:0000313" key="3">
    <source>
        <dbReference type="Proteomes" id="UP000321685"/>
    </source>
</evidence>